<evidence type="ECO:0000256" key="1">
    <source>
        <dbReference type="SAM" id="MobiDB-lite"/>
    </source>
</evidence>
<organism evidence="2 3">
    <name type="scientific">Musa troglodytarum</name>
    <name type="common">fe'i banana</name>
    <dbReference type="NCBI Taxonomy" id="320322"/>
    <lineage>
        <taxon>Eukaryota</taxon>
        <taxon>Viridiplantae</taxon>
        <taxon>Streptophyta</taxon>
        <taxon>Embryophyta</taxon>
        <taxon>Tracheophyta</taxon>
        <taxon>Spermatophyta</taxon>
        <taxon>Magnoliopsida</taxon>
        <taxon>Liliopsida</taxon>
        <taxon>Zingiberales</taxon>
        <taxon>Musaceae</taxon>
        <taxon>Musa</taxon>
    </lineage>
</organism>
<dbReference type="EMBL" id="CP097507">
    <property type="protein sequence ID" value="URE05026.1"/>
    <property type="molecule type" value="Genomic_DNA"/>
</dbReference>
<keyword evidence="3" id="KW-1185">Reference proteome</keyword>
<dbReference type="AlphaFoldDB" id="A0A9E7FXR4"/>
<evidence type="ECO:0000313" key="3">
    <source>
        <dbReference type="Proteomes" id="UP001055439"/>
    </source>
</evidence>
<protein>
    <submittedName>
        <fullName evidence="2">Uncharacterized protein</fullName>
    </submittedName>
</protein>
<evidence type="ECO:0000313" key="2">
    <source>
        <dbReference type="EMBL" id="URE05026.1"/>
    </source>
</evidence>
<reference evidence="2" key="1">
    <citation type="submission" date="2022-05" db="EMBL/GenBank/DDBJ databases">
        <title>The Musa troglodytarum L. genome provides insights into the mechanism of non-climacteric behaviour and enrichment of carotenoids.</title>
        <authorList>
            <person name="Wang J."/>
        </authorList>
    </citation>
    <scope>NUCLEOTIDE SEQUENCE</scope>
    <source>
        <tissue evidence="2">Leaf</tissue>
    </source>
</reference>
<feature type="region of interest" description="Disordered" evidence="1">
    <location>
        <begin position="22"/>
        <end position="60"/>
    </location>
</feature>
<sequence>MHDMVWNITGGIPLHLDHMDSLREDEEAESERAADRKGEKGDGVNSREAAQGSRSEEKRQQFSSMTVLFLHRIIHPDCEIDDSSDAMVQKMNQSMNITSTFSSCLTLPIVEFTRFGGTSQVQWDHIPCRLGPMGGPLVNGGMAINLLHYDAYTTTVSWTLITHACRHACIPSVWMKKLLWATELTLIGTEYEDLRVTVGTRADLFARSSSRTDRVLRQTTAVGPTRVTLSSLRSRNNMVHGGGGGEGSGVINGIEVVAAASGCSLHGGVTVALRIEEERESRERCSAAAAAAVPVPACLSLSEQLEDL</sequence>
<feature type="compositionally biased region" description="Basic and acidic residues" evidence="1">
    <location>
        <begin position="30"/>
        <end position="42"/>
    </location>
</feature>
<dbReference type="Proteomes" id="UP001055439">
    <property type="component" value="Chromosome 5"/>
</dbReference>
<proteinExistence type="predicted"/>
<name>A0A9E7FXR4_9LILI</name>
<accession>A0A9E7FXR4</accession>
<gene>
    <name evidence="2" type="ORF">MUK42_33658</name>
</gene>